<evidence type="ECO:0000313" key="4">
    <source>
        <dbReference type="EMBL" id="AFL88227.1"/>
    </source>
</evidence>
<name>I3ZG59_TERRK</name>
<feature type="domain" description="Pyridoxamine kinase/Phosphomethylpyrimidine kinase" evidence="3">
    <location>
        <begin position="10"/>
        <end position="254"/>
    </location>
</feature>
<dbReference type="CDD" id="cd01169">
    <property type="entry name" value="HMPP_kinase"/>
    <property type="match status" value="1"/>
</dbReference>
<accession>I3ZG59</accession>
<dbReference type="AlphaFoldDB" id="I3ZG59"/>
<dbReference type="EC" id="2.7.1.49" evidence="2"/>
<evidence type="ECO:0000259" key="3">
    <source>
        <dbReference type="Pfam" id="PF08543"/>
    </source>
</evidence>
<proteinExistence type="predicted"/>
<dbReference type="eggNOG" id="COG0351">
    <property type="taxonomic scope" value="Bacteria"/>
</dbReference>
<dbReference type="Gene3D" id="3.40.1190.20">
    <property type="match status" value="1"/>
</dbReference>
<keyword evidence="4" id="KW-0808">Transferase</keyword>
<dbReference type="STRING" id="926566.Terro_1941"/>
<dbReference type="PANTHER" id="PTHR20858">
    <property type="entry name" value="PHOSPHOMETHYLPYRIMIDINE KINASE"/>
    <property type="match status" value="1"/>
</dbReference>
<gene>
    <name evidence="4" type="ordered locus">Terro_1941</name>
</gene>
<organism evidence="4 5">
    <name type="scientific">Terriglobus roseus (strain DSM 18391 / NRRL B-41598 / KBS 63)</name>
    <dbReference type="NCBI Taxonomy" id="926566"/>
    <lineage>
        <taxon>Bacteria</taxon>
        <taxon>Pseudomonadati</taxon>
        <taxon>Acidobacteriota</taxon>
        <taxon>Terriglobia</taxon>
        <taxon>Terriglobales</taxon>
        <taxon>Acidobacteriaceae</taxon>
        <taxon>Terriglobus</taxon>
    </lineage>
</organism>
<dbReference type="Pfam" id="PF08543">
    <property type="entry name" value="Phos_pyr_kin"/>
    <property type="match status" value="1"/>
</dbReference>
<evidence type="ECO:0000256" key="1">
    <source>
        <dbReference type="ARBA" id="ARBA00004948"/>
    </source>
</evidence>
<reference evidence="4 5" key="1">
    <citation type="submission" date="2012-06" db="EMBL/GenBank/DDBJ databases">
        <title>Complete genome of Terriglobus roseus DSM 18391.</title>
        <authorList>
            <consortium name="US DOE Joint Genome Institute (JGI-PGF)"/>
            <person name="Lucas S."/>
            <person name="Copeland A."/>
            <person name="Lapidus A."/>
            <person name="Glavina del Rio T."/>
            <person name="Dalin E."/>
            <person name="Tice H."/>
            <person name="Bruce D."/>
            <person name="Goodwin L."/>
            <person name="Pitluck S."/>
            <person name="Peters L."/>
            <person name="Mikhailova N."/>
            <person name="Munk A.C.C."/>
            <person name="Kyrpides N."/>
            <person name="Mavromatis K."/>
            <person name="Ivanova N."/>
            <person name="Brettin T."/>
            <person name="Detter J.C."/>
            <person name="Han C."/>
            <person name="Larimer F."/>
            <person name="Land M."/>
            <person name="Hauser L."/>
            <person name="Markowitz V."/>
            <person name="Cheng J.-F."/>
            <person name="Hugenholtz P."/>
            <person name="Woyke T."/>
            <person name="Wu D."/>
            <person name="Brambilla E."/>
            <person name="Klenk H.-P."/>
            <person name="Eisen J.A."/>
        </authorList>
    </citation>
    <scope>NUCLEOTIDE SEQUENCE [LARGE SCALE GENOMIC DNA]</scope>
    <source>
        <strain evidence="5">DSM 18391 / NRRL B-41598 / KBS 63</strain>
    </source>
</reference>
<dbReference type="KEGG" id="trs:Terro_1941"/>
<dbReference type="PATRIC" id="fig|926566.3.peg.1915"/>
<dbReference type="RefSeq" id="WP_014785796.1">
    <property type="nucleotide sequence ID" value="NC_018014.1"/>
</dbReference>
<dbReference type="GO" id="GO:0009228">
    <property type="term" value="P:thiamine biosynthetic process"/>
    <property type="evidence" value="ECO:0007669"/>
    <property type="project" value="InterPro"/>
</dbReference>
<dbReference type="HOGENOM" id="CLU_020520_0_0_0"/>
<dbReference type="GO" id="GO:0008972">
    <property type="term" value="F:phosphomethylpyrimidine kinase activity"/>
    <property type="evidence" value="ECO:0007669"/>
    <property type="project" value="InterPro"/>
</dbReference>
<dbReference type="InterPro" id="IPR029056">
    <property type="entry name" value="Ribokinase-like"/>
</dbReference>
<evidence type="ECO:0000256" key="2">
    <source>
        <dbReference type="ARBA" id="ARBA00012135"/>
    </source>
</evidence>
<dbReference type="Proteomes" id="UP000006056">
    <property type="component" value="Chromosome"/>
</dbReference>
<keyword evidence="4" id="KW-0418">Kinase</keyword>
<dbReference type="GO" id="GO:0008902">
    <property type="term" value="F:hydroxymethylpyrimidine kinase activity"/>
    <property type="evidence" value="ECO:0007669"/>
    <property type="project" value="UniProtKB-EC"/>
</dbReference>
<dbReference type="PANTHER" id="PTHR20858:SF17">
    <property type="entry name" value="HYDROXYMETHYLPYRIMIDINE_PHOSPHOMETHYLPYRIMIDINE KINASE THI20-RELATED"/>
    <property type="match status" value="1"/>
</dbReference>
<dbReference type="NCBIfam" id="TIGR00097">
    <property type="entry name" value="HMP-P_kinase"/>
    <property type="match status" value="1"/>
</dbReference>
<dbReference type="InterPro" id="IPR013749">
    <property type="entry name" value="PM/HMP-P_kinase-1"/>
</dbReference>
<comment type="pathway">
    <text evidence="1">Cofactor biosynthesis; thiamine diphosphate biosynthesis.</text>
</comment>
<evidence type="ECO:0000313" key="5">
    <source>
        <dbReference type="Proteomes" id="UP000006056"/>
    </source>
</evidence>
<dbReference type="SUPFAM" id="SSF53613">
    <property type="entry name" value="Ribokinase-like"/>
    <property type="match status" value="1"/>
</dbReference>
<sequence>MTALTIAGFDPSSGAGITADLAVFAAHGIFGTSAITALTVQSTVGVRRVELVAPDVLSQTLTELWSDLPPAGIKIGMLGGQSQVRAVIDFLKDLPKKPLIVLDPVLRSSSGKALLDSEGTRTLIEQLLPLVDAITPNTDELTVLTGLPCNTEEEIGTAAETLARKHPALAIVVTGGHRAKPDDLLLVQGVWSTLPGERIETRATHGTGCAFSSALLCGRLAGHDWPTAAATAKAYVARAMRTATPRGAGRGPMNLLWPILGHQTD</sequence>
<dbReference type="EMBL" id="CP003379">
    <property type="protein sequence ID" value="AFL88227.1"/>
    <property type="molecule type" value="Genomic_DNA"/>
</dbReference>
<protein>
    <recommendedName>
        <fullName evidence="2">hydroxymethylpyrimidine kinase</fullName>
        <ecNumber evidence="2">2.7.1.49</ecNumber>
    </recommendedName>
</protein>
<dbReference type="GO" id="GO:0005829">
    <property type="term" value="C:cytosol"/>
    <property type="evidence" value="ECO:0007669"/>
    <property type="project" value="TreeGrafter"/>
</dbReference>
<dbReference type="OrthoDB" id="9810880at2"/>
<keyword evidence="5" id="KW-1185">Reference proteome</keyword>
<dbReference type="InterPro" id="IPR004399">
    <property type="entry name" value="HMP/HMP-P_kinase_dom"/>
</dbReference>